<evidence type="ECO:0000313" key="4">
    <source>
        <dbReference type="EMBL" id="MEM5340575.1"/>
    </source>
</evidence>
<feature type="chain" id="PRO_5023125958" evidence="2">
    <location>
        <begin position="20"/>
        <end position="341"/>
    </location>
</feature>
<dbReference type="Proteomes" id="UP000321776">
    <property type="component" value="Unassembled WGS sequence"/>
</dbReference>
<dbReference type="InterPro" id="IPR025493">
    <property type="entry name" value="DUF4384"/>
</dbReference>
<accession>A0A5C6V7C1</accession>
<dbReference type="RefSeq" id="WP_147237298.1">
    <property type="nucleotide sequence ID" value="NZ_JAZHFZ010000011.1"/>
</dbReference>
<keyword evidence="2" id="KW-0732">Signal</keyword>
<feature type="compositionally biased region" description="Low complexity" evidence="1">
    <location>
        <begin position="229"/>
        <end position="257"/>
    </location>
</feature>
<evidence type="ECO:0000313" key="6">
    <source>
        <dbReference type="Proteomes" id="UP000321776"/>
    </source>
</evidence>
<evidence type="ECO:0000256" key="2">
    <source>
        <dbReference type="SAM" id="SignalP"/>
    </source>
</evidence>
<evidence type="ECO:0000256" key="1">
    <source>
        <dbReference type="SAM" id="MobiDB-lite"/>
    </source>
</evidence>
<proteinExistence type="predicted"/>
<protein>
    <submittedName>
        <fullName evidence="5">DUF4384 domain-containing protein</fullName>
    </submittedName>
</protein>
<dbReference type="AlphaFoldDB" id="A0A5C6V7C1"/>
<reference evidence="5" key="2">
    <citation type="submission" date="2019-08" db="EMBL/GenBank/DDBJ databases">
        <authorList>
            <person name="Im W.-T."/>
        </authorList>
    </citation>
    <scope>NUCLEOTIDE SEQUENCE</scope>
    <source>
        <strain evidence="5">NF 2-5-3</strain>
    </source>
</reference>
<dbReference type="Proteomes" id="UP001481677">
    <property type="component" value="Unassembled WGS sequence"/>
</dbReference>
<keyword evidence="7" id="KW-1185">Reference proteome</keyword>
<organism evidence="5 6">
    <name type="scientific">Paraburkholderia azotifigens</name>
    <dbReference type="NCBI Taxonomy" id="2057004"/>
    <lineage>
        <taxon>Bacteria</taxon>
        <taxon>Pseudomonadati</taxon>
        <taxon>Pseudomonadota</taxon>
        <taxon>Betaproteobacteria</taxon>
        <taxon>Burkholderiales</taxon>
        <taxon>Burkholderiaceae</taxon>
        <taxon>Paraburkholderia</taxon>
    </lineage>
</organism>
<feature type="domain" description="DUF4384" evidence="3">
    <location>
        <begin position="108"/>
        <end position="182"/>
    </location>
</feature>
<dbReference type="EMBL" id="VOQS01000005">
    <property type="protein sequence ID" value="TXC79655.1"/>
    <property type="molecule type" value="Genomic_DNA"/>
</dbReference>
<gene>
    <name evidence="5" type="ORF">FRZ40_35450</name>
    <name evidence="4" type="ORF">V4C56_13215</name>
</gene>
<dbReference type="EMBL" id="JAZHGA010000007">
    <property type="protein sequence ID" value="MEM5340575.1"/>
    <property type="molecule type" value="Genomic_DNA"/>
</dbReference>
<feature type="region of interest" description="Disordered" evidence="1">
    <location>
        <begin position="229"/>
        <end position="260"/>
    </location>
</feature>
<dbReference type="Pfam" id="PF14326">
    <property type="entry name" value="DUF4384"/>
    <property type="match status" value="1"/>
</dbReference>
<name>A0A5C6V7C1_9BURK</name>
<reference evidence="5 6" key="1">
    <citation type="journal article" date="2018" name="Int. J. Syst. Evol. Microbiol.">
        <title>Paraburkholderia azotifigens sp. nov., a nitrogen-fixing bacterium isolated from paddy soil.</title>
        <authorList>
            <person name="Choi G.M."/>
            <person name="Im W.T."/>
        </authorList>
    </citation>
    <scope>NUCLEOTIDE SEQUENCE [LARGE SCALE GENOMIC DNA]</scope>
    <source>
        <strain evidence="5 6">NF 2-5-3</strain>
    </source>
</reference>
<sequence>MRYPLIALTFAAMATHAFAEEAYTAKSLFFSANDSVVAVGTSKPDDNAPAQAVASTDAPVTAASSSAPAVLKVAQKKKRPSSQLGASYFVRLKNPDGTTQDVLTRRVFHSGEKFQLGVKVNRPSYVYILNEAPDGTVTQIYPQPSQDNFVDAMGVVFFPAKGAFQFDDKPGMEKLMVYLSPERAHDDVTRRVRTVAPDLVTSPMLKTADAGACPAGAGMTATAASTTAAQPANAPGLDPAAATGTTQTASTSPSAASDVAPMQLASASSDYTSKGINFAPDASGGCAPQIAQADTEAYTSKGIVFADDQTPAAGQQVASYVVKHTTKADPALLLKINLAHK</sequence>
<comment type="caution">
    <text evidence="5">The sequence shown here is derived from an EMBL/GenBank/DDBJ whole genome shotgun (WGS) entry which is preliminary data.</text>
</comment>
<evidence type="ECO:0000259" key="3">
    <source>
        <dbReference type="Pfam" id="PF14326"/>
    </source>
</evidence>
<evidence type="ECO:0000313" key="5">
    <source>
        <dbReference type="EMBL" id="TXC79655.1"/>
    </source>
</evidence>
<reference evidence="4 7" key="3">
    <citation type="submission" date="2024-01" db="EMBL/GenBank/DDBJ databases">
        <title>The diversity of rhizobia nodulating Mimosa spp. in eleven states of Brazil covering several biomes is determined by host plant, location, and edaphic factors.</title>
        <authorList>
            <person name="Rouws L."/>
            <person name="Barauna A."/>
            <person name="Beukes C."/>
            <person name="De Faria S.M."/>
            <person name="Gross E."/>
            <person name="Dos Reis Junior F.B."/>
            <person name="Simon M."/>
            <person name="Maluk M."/>
            <person name="Odee D.W."/>
            <person name="Kenicer G."/>
            <person name="Young J.P.W."/>
            <person name="Reis V.M."/>
            <person name="Zilli J."/>
            <person name="James E.K."/>
        </authorList>
    </citation>
    <scope>NUCLEOTIDE SEQUENCE [LARGE SCALE GENOMIC DNA]</scope>
    <source>
        <strain evidence="4 7">JPY530</strain>
    </source>
</reference>
<feature type="signal peptide" evidence="2">
    <location>
        <begin position="1"/>
        <end position="19"/>
    </location>
</feature>
<evidence type="ECO:0000313" key="7">
    <source>
        <dbReference type="Proteomes" id="UP001481677"/>
    </source>
</evidence>